<sequence length="114" mass="12175">MAVRHSPRASCTRCLWVCELPPQMLIDDMCDANPRRTPVAGSCVVSHSQTMNNKCSQSPFGGCEWNACPPAPLDSLEQGRRHGSGTNAGHLALDQDPAAPSKPIASSSFLRTKG</sequence>
<name>A0A7S4GEZ7_9EUGL</name>
<feature type="region of interest" description="Disordered" evidence="1">
    <location>
        <begin position="74"/>
        <end position="114"/>
    </location>
</feature>
<gene>
    <name evidence="2" type="ORF">EGYM00163_LOCUS45861</name>
</gene>
<organism evidence="2">
    <name type="scientific">Eutreptiella gymnastica</name>
    <dbReference type="NCBI Taxonomy" id="73025"/>
    <lineage>
        <taxon>Eukaryota</taxon>
        <taxon>Discoba</taxon>
        <taxon>Euglenozoa</taxon>
        <taxon>Euglenida</taxon>
        <taxon>Spirocuta</taxon>
        <taxon>Euglenophyceae</taxon>
        <taxon>Eutreptiales</taxon>
        <taxon>Eutreptiaceae</taxon>
        <taxon>Eutreptiella</taxon>
    </lineage>
</organism>
<accession>A0A7S4GEZ7</accession>
<proteinExistence type="predicted"/>
<protein>
    <submittedName>
        <fullName evidence="2">Uncharacterized protein</fullName>
    </submittedName>
</protein>
<evidence type="ECO:0000256" key="1">
    <source>
        <dbReference type="SAM" id="MobiDB-lite"/>
    </source>
</evidence>
<dbReference type="EMBL" id="HBJA01133452">
    <property type="protein sequence ID" value="CAE0834561.1"/>
    <property type="molecule type" value="Transcribed_RNA"/>
</dbReference>
<feature type="compositionally biased region" description="Low complexity" evidence="1">
    <location>
        <begin position="97"/>
        <end position="108"/>
    </location>
</feature>
<reference evidence="2" key="1">
    <citation type="submission" date="2021-01" db="EMBL/GenBank/DDBJ databases">
        <authorList>
            <person name="Corre E."/>
            <person name="Pelletier E."/>
            <person name="Niang G."/>
            <person name="Scheremetjew M."/>
            <person name="Finn R."/>
            <person name="Kale V."/>
            <person name="Holt S."/>
            <person name="Cochrane G."/>
            <person name="Meng A."/>
            <person name="Brown T."/>
            <person name="Cohen L."/>
        </authorList>
    </citation>
    <scope>NUCLEOTIDE SEQUENCE</scope>
    <source>
        <strain evidence="2">CCMP1594</strain>
    </source>
</reference>
<dbReference type="AlphaFoldDB" id="A0A7S4GEZ7"/>
<evidence type="ECO:0000313" key="2">
    <source>
        <dbReference type="EMBL" id="CAE0834561.1"/>
    </source>
</evidence>